<dbReference type="SUPFAM" id="SSF161266">
    <property type="entry name" value="Gam-like"/>
    <property type="match status" value="1"/>
</dbReference>
<dbReference type="AlphaFoldDB" id="A0A0P0P198"/>
<dbReference type="KEGG" id="chq:AQ619_13565"/>
<evidence type="ECO:0000313" key="2">
    <source>
        <dbReference type="Proteomes" id="UP000056905"/>
    </source>
</evidence>
<keyword evidence="2" id="KW-1185">Reference proteome</keyword>
<dbReference type="Proteomes" id="UP000056905">
    <property type="component" value="Chromosome"/>
</dbReference>
<dbReference type="STRING" id="69395.AQ619_13565"/>
<dbReference type="Gene3D" id="1.20.5.170">
    <property type="match status" value="1"/>
</dbReference>
<dbReference type="RefSeq" id="WP_062148623.1">
    <property type="nucleotide sequence ID" value="NZ_CP013002.1"/>
</dbReference>
<name>A0A0P0P198_9CAUL</name>
<dbReference type="EMBL" id="CP013002">
    <property type="protein sequence ID" value="ALL14289.1"/>
    <property type="molecule type" value="Genomic_DNA"/>
</dbReference>
<accession>A0A0P0P198</accession>
<evidence type="ECO:0000313" key="1">
    <source>
        <dbReference type="EMBL" id="ALL14289.1"/>
    </source>
</evidence>
<protein>
    <submittedName>
        <fullName evidence="1">Uncharacterized protein</fullName>
    </submittedName>
</protein>
<proteinExistence type="predicted"/>
<sequence>MTGIALGVPPAKTRQEVVELIGFLGASTRELESIETRTEQAIAEAKAKAEALAGPIRAAINEAQARVQAWFRVHPEQAHAVPGSDQFISPMDAQLAAVVLTSARPLTPRQVEILEGLKQGMVLRRLNRNRSYSLIWPDRPAVGRKVVSTNHVFDLQHRFLDAHDVKTGERVLGGTAYDKRNLEFRIKPDVVLP</sequence>
<organism evidence="1 2">
    <name type="scientific">Caulobacter henricii</name>
    <dbReference type="NCBI Taxonomy" id="69395"/>
    <lineage>
        <taxon>Bacteria</taxon>
        <taxon>Pseudomonadati</taxon>
        <taxon>Pseudomonadota</taxon>
        <taxon>Alphaproteobacteria</taxon>
        <taxon>Caulobacterales</taxon>
        <taxon>Caulobacteraceae</taxon>
        <taxon>Caulobacter</taxon>
    </lineage>
</organism>
<reference evidence="1 2" key="1">
    <citation type="submission" date="2015-10" db="EMBL/GenBank/DDBJ databases">
        <title>Conservation of the essential genome among Caulobacter and Brevundimonas species.</title>
        <authorList>
            <person name="Scott D."/>
            <person name="Ely B."/>
        </authorList>
    </citation>
    <scope>NUCLEOTIDE SEQUENCE [LARGE SCALE GENOMIC DNA]</scope>
    <source>
        <strain evidence="1 2">CB4</strain>
    </source>
</reference>
<gene>
    <name evidence="1" type="ORF">AQ619_13565</name>
</gene>